<comment type="caution">
    <text evidence="2">The sequence shown here is derived from an EMBL/GenBank/DDBJ whole genome shotgun (WGS) entry which is preliminary data.</text>
</comment>
<evidence type="ECO:0000256" key="1">
    <source>
        <dbReference type="SAM" id="SignalP"/>
    </source>
</evidence>
<keyword evidence="1" id="KW-0732">Signal</keyword>
<dbReference type="RefSeq" id="WP_386065437.1">
    <property type="nucleotide sequence ID" value="NZ_JBHLTQ010000019.1"/>
</dbReference>
<keyword evidence="3" id="KW-1185">Reference proteome</keyword>
<evidence type="ECO:0000313" key="2">
    <source>
        <dbReference type="EMBL" id="MFC0605962.1"/>
    </source>
</evidence>
<dbReference type="Proteomes" id="UP001589832">
    <property type="component" value="Unassembled WGS sequence"/>
</dbReference>
<feature type="signal peptide" evidence="1">
    <location>
        <begin position="1"/>
        <end position="24"/>
    </location>
</feature>
<proteinExistence type="predicted"/>
<name>A0ABV6QCE1_9FLAO</name>
<gene>
    <name evidence="2" type="ORF">ACFFGA_15500</name>
</gene>
<dbReference type="PROSITE" id="PS51257">
    <property type="entry name" value="PROKAR_LIPOPROTEIN"/>
    <property type="match status" value="1"/>
</dbReference>
<feature type="chain" id="PRO_5047538456" evidence="1">
    <location>
        <begin position="25"/>
        <end position="184"/>
    </location>
</feature>
<protein>
    <submittedName>
        <fullName evidence="2">Gliding motility-associated C-terminal domain-containing protein</fullName>
    </submittedName>
</protein>
<reference evidence="2 3" key="1">
    <citation type="submission" date="2024-09" db="EMBL/GenBank/DDBJ databases">
        <authorList>
            <person name="Sun Q."/>
            <person name="Mori K."/>
        </authorList>
    </citation>
    <scope>NUCLEOTIDE SEQUENCE [LARGE SCALE GENOMIC DNA]</scope>
    <source>
        <strain evidence="2 3">NCAIM B.02481</strain>
    </source>
</reference>
<dbReference type="Pfam" id="PF13585">
    <property type="entry name" value="CHU_C"/>
    <property type="match status" value="1"/>
</dbReference>
<organism evidence="2 3">
    <name type="scientific">Winogradskyella pulchriflava</name>
    <dbReference type="NCBI Taxonomy" id="1110688"/>
    <lineage>
        <taxon>Bacteria</taxon>
        <taxon>Pseudomonadati</taxon>
        <taxon>Bacteroidota</taxon>
        <taxon>Flavobacteriia</taxon>
        <taxon>Flavobacteriales</taxon>
        <taxon>Flavobacteriaceae</taxon>
        <taxon>Winogradskyella</taxon>
    </lineage>
</organism>
<dbReference type="EMBL" id="JBHLTQ010000019">
    <property type="protein sequence ID" value="MFC0605962.1"/>
    <property type="molecule type" value="Genomic_DNA"/>
</dbReference>
<accession>A0ABV6QCE1</accession>
<sequence>MKNSKYYIPFFIITLLMISFTSCGDDDSNQEEIDVFAGCCSDDPVFGPNVDNLDQSVGGEISVSDIVTPNNDAYRDLFGVTNIENYPNHSVTIYNSMDEVVFESTNYVGSLGNQEALFPNGEQTEFGITTHEDGTYKYKIVIEDEQTFMKSGTFCLFTNNPPIEQQNFSECLDEGEFDPILTGF</sequence>
<evidence type="ECO:0000313" key="3">
    <source>
        <dbReference type="Proteomes" id="UP001589832"/>
    </source>
</evidence>